<protein>
    <submittedName>
        <fullName evidence="6">LytTR family DNA-binding domain-containing protein</fullName>
    </submittedName>
</protein>
<feature type="domain" description="HTH LytTR-type" evidence="5">
    <location>
        <begin position="147"/>
        <end position="252"/>
    </location>
</feature>
<feature type="modified residue" description="4-aspartylphosphate" evidence="3">
    <location>
        <position position="54"/>
    </location>
</feature>
<evidence type="ECO:0000259" key="4">
    <source>
        <dbReference type="PROSITE" id="PS50110"/>
    </source>
</evidence>
<keyword evidence="1" id="KW-0902">Two-component regulatory system</keyword>
<dbReference type="Gene3D" id="3.40.50.2300">
    <property type="match status" value="1"/>
</dbReference>
<comment type="caution">
    <text evidence="6">The sequence shown here is derived from an EMBL/GenBank/DDBJ whole genome shotgun (WGS) entry which is preliminary data.</text>
</comment>
<proteinExistence type="predicted"/>
<sequence>MIKVLIADDESLARQSIRLLLQNQAGIEAVFEAADGHQALALFEEHQCQLVFLDIQMPGLDGIRLAERFGDNCVIVFVTAYDRYAINAFELSAVDYLLKPYDDERFYRALRRAWQRLQDAQYVDCQEIGRVVAHIAEHKTNGLNSKVVIREKRRLSILETERLDAIEMTADYARLYLSDGSTVLHLDSLSDVTSQLQHHMFIRLDKTWLVRKDRISALSSDDNGQCSVTLTSGQAFSLPGMTQANISELLAK</sequence>
<keyword evidence="3" id="KW-0597">Phosphoprotein</keyword>
<evidence type="ECO:0000313" key="6">
    <source>
        <dbReference type="EMBL" id="GAA0361845.1"/>
    </source>
</evidence>
<evidence type="ECO:0000256" key="3">
    <source>
        <dbReference type="PROSITE-ProRule" id="PRU00169"/>
    </source>
</evidence>
<organism evidence="6 7">
    <name type="scientific">Bowmanella denitrificans</name>
    <dbReference type="NCBI Taxonomy" id="366582"/>
    <lineage>
        <taxon>Bacteria</taxon>
        <taxon>Pseudomonadati</taxon>
        <taxon>Pseudomonadota</taxon>
        <taxon>Gammaproteobacteria</taxon>
        <taxon>Alteromonadales</taxon>
        <taxon>Alteromonadaceae</taxon>
        <taxon>Bowmanella</taxon>
    </lineage>
</organism>
<accession>A0ABN0XDZ9</accession>
<dbReference type="GO" id="GO:0003677">
    <property type="term" value="F:DNA binding"/>
    <property type="evidence" value="ECO:0007669"/>
    <property type="project" value="UniProtKB-KW"/>
</dbReference>
<dbReference type="InterPro" id="IPR001789">
    <property type="entry name" value="Sig_transdc_resp-reg_receiver"/>
</dbReference>
<evidence type="ECO:0000256" key="1">
    <source>
        <dbReference type="ARBA" id="ARBA00023012"/>
    </source>
</evidence>
<dbReference type="Pfam" id="PF04397">
    <property type="entry name" value="LytTR"/>
    <property type="match status" value="1"/>
</dbReference>
<dbReference type="RefSeq" id="WP_343845708.1">
    <property type="nucleotide sequence ID" value="NZ_BAAAEI010000015.1"/>
</dbReference>
<dbReference type="Pfam" id="PF00072">
    <property type="entry name" value="Response_reg"/>
    <property type="match status" value="1"/>
</dbReference>
<dbReference type="PANTHER" id="PTHR48111">
    <property type="entry name" value="REGULATOR OF RPOS"/>
    <property type="match status" value="1"/>
</dbReference>
<dbReference type="InterPro" id="IPR011006">
    <property type="entry name" value="CheY-like_superfamily"/>
</dbReference>
<gene>
    <name evidence="6" type="ORF">GCM10009092_27770</name>
</gene>
<dbReference type="PANTHER" id="PTHR48111:SF69">
    <property type="entry name" value="RESPONSE REGULATOR RECEIVER"/>
    <property type="match status" value="1"/>
</dbReference>
<evidence type="ECO:0000259" key="5">
    <source>
        <dbReference type="PROSITE" id="PS50930"/>
    </source>
</evidence>
<dbReference type="SMART" id="SM00448">
    <property type="entry name" value="REC"/>
    <property type="match status" value="1"/>
</dbReference>
<dbReference type="SMART" id="SM00850">
    <property type="entry name" value="LytTR"/>
    <property type="match status" value="1"/>
</dbReference>
<dbReference type="InterPro" id="IPR039420">
    <property type="entry name" value="WalR-like"/>
</dbReference>
<dbReference type="PROSITE" id="PS50930">
    <property type="entry name" value="HTH_LYTTR"/>
    <property type="match status" value="1"/>
</dbReference>
<keyword evidence="2 6" id="KW-0238">DNA-binding</keyword>
<evidence type="ECO:0000313" key="7">
    <source>
        <dbReference type="Proteomes" id="UP001501757"/>
    </source>
</evidence>
<feature type="domain" description="Response regulatory" evidence="4">
    <location>
        <begin position="3"/>
        <end position="114"/>
    </location>
</feature>
<dbReference type="PROSITE" id="PS50110">
    <property type="entry name" value="RESPONSE_REGULATORY"/>
    <property type="match status" value="1"/>
</dbReference>
<dbReference type="Gene3D" id="2.40.50.1020">
    <property type="entry name" value="LytTr DNA-binding domain"/>
    <property type="match status" value="1"/>
</dbReference>
<keyword evidence="7" id="KW-1185">Reference proteome</keyword>
<reference evidence="6 7" key="1">
    <citation type="journal article" date="2019" name="Int. J. Syst. Evol. Microbiol.">
        <title>The Global Catalogue of Microorganisms (GCM) 10K type strain sequencing project: providing services to taxonomists for standard genome sequencing and annotation.</title>
        <authorList>
            <consortium name="The Broad Institute Genomics Platform"/>
            <consortium name="The Broad Institute Genome Sequencing Center for Infectious Disease"/>
            <person name="Wu L."/>
            <person name="Ma J."/>
        </authorList>
    </citation>
    <scope>NUCLEOTIDE SEQUENCE [LARGE SCALE GENOMIC DNA]</scope>
    <source>
        <strain evidence="6 7">JCM 13378</strain>
    </source>
</reference>
<evidence type="ECO:0000256" key="2">
    <source>
        <dbReference type="ARBA" id="ARBA00023125"/>
    </source>
</evidence>
<name>A0ABN0XDZ9_9ALTE</name>
<dbReference type="SUPFAM" id="SSF52172">
    <property type="entry name" value="CheY-like"/>
    <property type="match status" value="1"/>
</dbReference>
<dbReference type="Proteomes" id="UP001501757">
    <property type="component" value="Unassembled WGS sequence"/>
</dbReference>
<dbReference type="InterPro" id="IPR007492">
    <property type="entry name" value="LytTR_DNA-bd_dom"/>
</dbReference>
<dbReference type="EMBL" id="BAAAEI010000015">
    <property type="protein sequence ID" value="GAA0361845.1"/>
    <property type="molecule type" value="Genomic_DNA"/>
</dbReference>